<dbReference type="EMBL" id="LR796952">
    <property type="protein sequence ID" value="CAB4177690.1"/>
    <property type="molecule type" value="Genomic_DNA"/>
</dbReference>
<evidence type="ECO:0000313" key="4">
    <source>
        <dbReference type="EMBL" id="CAB5229201.1"/>
    </source>
</evidence>
<sequence>MQIAARNIADCSLLVYYATDEAAQLRHKLELAHHLKRIKKIMEEMECQG</sequence>
<accession>A0A6J5Q095</accession>
<evidence type="ECO:0000313" key="1">
    <source>
        <dbReference type="EMBL" id="CAB4171946.1"/>
    </source>
</evidence>
<gene>
    <name evidence="2" type="ORF">UFOVP1014_35</name>
    <name evidence="3" type="ORF">UFOVP1368_9</name>
    <name evidence="4" type="ORF">UFOVP1552_16</name>
    <name evidence="1" type="ORF">UFOVP933_34</name>
</gene>
<proteinExistence type="predicted"/>
<organism evidence="2">
    <name type="scientific">uncultured Caudovirales phage</name>
    <dbReference type="NCBI Taxonomy" id="2100421"/>
    <lineage>
        <taxon>Viruses</taxon>
        <taxon>Duplodnaviria</taxon>
        <taxon>Heunggongvirae</taxon>
        <taxon>Uroviricota</taxon>
        <taxon>Caudoviricetes</taxon>
        <taxon>Peduoviridae</taxon>
        <taxon>Maltschvirus</taxon>
        <taxon>Maltschvirus maltsch</taxon>
    </lineage>
</organism>
<dbReference type="EMBL" id="LR798398">
    <property type="protein sequence ID" value="CAB5229201.1"/>
    <property type="molecule type" value="Genomic_DNA"/>
</dbReference>
<evidence type="ECO:0000313" key="2">
    <source>
        <dbReference type="EMBL" id="CAB4177690.1"/>
    </source>
</evidence>
<dbReference type="EMBL" id="LR797317">
    <property type="protein sequence ID" value="CAB4202407.1"/>
    <property type="molecule type" value="Genomic_DNA"/>
</dbReference>
<name>A0A6J5Q095_9CAUD</name>
<dbReference type="EMBL" id="LR796869">
    <property type="protein sequence ID" value="CAB4171946.1"/>
    <property type="molecule type" value="Genomic_DNA"/>
</dbReference>
<reference evidence="2" key="1">
    <citation type="submission" date="2020-05" db="EMBL/GenBank/DDBJ databases">
        <authorList>
            <person name="Chiriac C."/>
            <person name="Salcher M."/>
            <person name="Ghai R."/>
            <person name="Kavagutti S V."/>
        </authorList>
    </citation>
    <scope>NUCLEOTIDE SEQUENCE</scope>
</reference>
<evidence type="ECO:0000313" key="3">
    <source>
        <dbReference type="EMBL" id="CAB4202407.1"/>
    </source>
</evidence>
<protein>
    <submittedName>
        <fullName evidence="2">Uncharacterized protein</fullName>
    </submittedName>
</protein>